<accession>A0A2T6ZM34</accession>
<protein>
    <submittedName>
        <fullName evidence="2">Uncharacterized protein</fullName>
    </submittedName>
</protein>
<gene>
    <name evidence="2" type="ORF">B9Z19DRAFT_1088141</name>
</gene>
<feature type="compositionally biased region" description="Polar residues" evidence="1">
    <location>
        <begin position="30"/>
        <end position="49"/>
    </location>
</feature>
<evidence type="ECO:0000313" key="2">
    <source>
        <dbReference type="EMBL" id="PUU76506.1"/>
    </source>
</evidence>
<reference evidence="2 3" key="1">
    <citation type="submission" date="2017-04" db="EMBL/GenBank/DDBJ databases">
        <title>Draft genome sequence of Tuber borchii Vittad., a whitish edible truffle.</title>
        <authorList>
            <consortium name="DOE Joint Genome Institute"/>
            <person name="Murat C."/>
            <person name="Kuo A."/>
            <person name="Barry K.W."/>
            <person name="Clum A."/>
            <person name="Dockter R.B."/>
            <person name="Fauchery L."/>
            <person name="Iotti M."/>
            <person name="Kohler A."/>
            <person name="Labutti K."/>
            <person name="Lindquist E.A."/>
            <person name="Lipzen A."/>
            <person name="Ohm R.A."/>
            <person name="Wang M."/>
            <person name="Grigoriev I.V."/>
            <person name="Zambonelli A."/>
            <person name="Martin F.M."/>
        </authorList>
    </citation>
    <scope>NUCLEOTIDE SEQUENCE [LARGE SCALE GENOMIC DNA]</scope>
    <source>
        <strain evidence="2 3">Tbo3840</strain>
    </source>
</reference>
<feature type="compositionally biased region" description="Basic and acidic residues" evidence="1">
    <location>
        <begin position="1"/>
        <end position="11"/>
    </location>
</feature>
<dbReference type="Proteomes" id="UP000244722">
    <property type="component" value="Unassembled WGS sequence"/>
</dbReference>
<evidence type="ECO:0000313" key="3">
    <source>
        <dbReference type="Proteomes" id="UP000244722"/>
    </source>
</evidence>
<comment type="caution">
    <text evidence="2">The sequence shown here is derived from an EMBL/GenBank/DDBJ whole genome shotgun (WGS) entry which is preliminary data.</text>
</comment>
<keyword evidence="3" id="KW-1185">Reference proteome</keyword>
<proteinExistence type="predicted"/>
<sequence length="62" mass="7049">MIERKEKKDLLDPSPPPYTLTQNQDHHSTTGKSTPKTNQPSKAQPSKGYTLSMWGRNPADRR</sequence>
<name>A0A2T6ZM34_TUBBO</name>
<dbReference type="AlphaFoldDB" id="A0A2T6ZM34"/>
<dbReference type="EMBL" id="NESQ01000186">
    <property type="protein sequence ID" value="PUU76506.1"/>
    <property type="molecule type" value="Genomic_DNA"/>
</dbReference>
<evidence type="ECO:0000256" key="1">
    <source>
        <dbReference type="SAM" id="MobiDB-lite"/>
    </source>
</evidence>
<organism evidence="2 3">
    <name type="scientific">Tuber borchii</name>
    <name type="common">White truffle</name>
    <dbReference type="NCBI Taxonomy" id="42251"/>
    <lineage>
        <taxon>Eukaryota</taxon>
        <taxon>Fungi</taxon>
        <taxon>Dikarya</taxon>
        <taxon>Ascomycota</taxon>
        <taxon>Pezizomycotina</taxon>
        <taxon>Pezizomycetes</taxon>
        <taxon>Pezizales</taxon>
        <taxon>Tuberaceae</taxon>
        <taxon>Tuber</taxon>
    </lineage>
</organism>
<feature type="region of interest" description="Disordered" evidence="1">
    <location>
        <begin position="1"/>
        <end position="62"/>
    </location>
</feature>